<evidence type="ECO:0000313" key="3">
    <source>
        <dbReference type="Proteomes" id="UP000645828"/>
    </source>
</evidence>
<keyword evidence="3" id="KW-1185">Reference proteome</keyword>
<proteinExistence type="predicted"/>
<evidence type="ECO:0000313" key="2">
    <source>
        <dbReference type="EMBL" id="CAD7688322.1"/>
    </source>
</evidence>
<gene>
    <name evidence="1" type="ORF">NYPRO_LOCUS11995</name>
    <name evidence="2" type="ORF">NYPRO_LOCUS21115</name>
</gene>
<reference evidence="2" key="1">
    <citation type="submission" date="2020-12" db="EMBL/GenBank/DDBJ databases">
        <authorList>
            <consortium name="Molecular Ecology Group"/>
        </authorList>
    </citation>
    <scope>NUCLEOTIDE SEQUENCE</scope>
    <source>
        <strain evidence="2">TBG_1078</strain>
    </source>
</reference>
<dbReference type="EMBL" id="CAJHUB010000765">
    <property type="protein sequence ID" value="CAD7688322.1"/>
    <property type="molecule type" value="Genomic_DNA"/>
</dbReference>
<dbReference type="Proteomes" id="UP000645828">
    <property type="component" value="Unassembled WGS sequence"/>
</dbReference>
<evidence type="ECO:0000313" key="1">
    <source>
        <dbReference type="EMBL" id="CAD7679196.1"/>
    </source>
</evidence>
<organism evidence="2 3">
    <name type="scientific">Nyctereutes procyonoides</name>
    <name type="common">Raccoon dog</name>
    <name type="synonym">Canis procyonoides</name>
    <dbReference type="NCBI Taxonomy" id="34880"/>
    <lineage>
        <taxon>Eukaryota</taxon>
        <taxon>Metazoa</taxon>
        <taxon>Chordata</taxon>
        <taxon>Craniata</taxon>
        <taxon>Vertebrata</taxon>
        <taxon>Euteleostomi</taxon>
        <taxon>Mammalia</taxon>
        <taxon>Eutheria</taxon>
        <taxon>Laurasiatheria</taxon>
        <taxon>Carnivora</taxon>
        <taxon>Caniformia</taxon>
        <taxon>Canidae</taxon>
        <taxon>Nyctereutes</taxon>
    </lineage>
</organism>
<sequence length="331" mass="36941">MAPGAAVVGGVCPRVQNPLSRAQAPLSGRGRCPGRVPSPTFPSLTWLWSPDMWLHLRCRVPDKWMARVPRTEWPRRRTVLHVGHVRTLQFGSRWGLAVNSDRRQCTVGTRVMLAVSSCPALGGDPFQGTGLIFTHLDLTPVLKMLWPQQTSSHRSSRWGKLNNISDTLRRDSPPRLVYWLFAAMTETVFLAPLLAPSAPVAPEAPNPHSGNHRRPITCNAKLPVMGNRPKDKLACVCHPQCHGDWHWQEHRFSGGNQEWCRDLGEVMWRWLHSEFVYLGQARGGREVGLLATRCLAMLPFPTLTRTWSAASALSRFPAVPGSPPTRLSDDS</sequence>
<name>A0A811ZHK9_NYCPR</name>
<comment type="caution">
    <text evidence="2">The sequence shown here is derived from an EMBL/GenBank/DDBJ whole genome shotgun (WGS) entry which is preliminary data.</text>
</comment>
<protein>
    <submittedName>
        <fullName evidence="2">(raccoon dog) hypothetical protein</fullName>
    </submittedName>
</protein>
<accession>A0A811ZHK9</accession>
<dbReference type="AlphaFoldDB" id="A0A811ZHK9"/>
<dbReference type="EMBL" id="CAJHUB010000711">
    <property type="protein sequence ID" value="CAD7679196.1"/>
    <property type="molecule type" value="Genomic_DNA"/>
</dbReference>